<proteinExistence type="predicted"/>
<keyword evidence="3" id="KW-1185">Reference proteome</keyword>
<sequence>MRQRGEQYRAEAGWSKPTVQLALQSGQSAVRAAWTASVLALARRSCRQCRERHTDEQNTAVDFAAGISGPPHLRHNRGPVSQSTGMASFSRGAPSLPIPAP</sequence>
<protein>
    <recommendedName>
        <fullName evidence="4">Transposase</fullName>
    </recommendedName>
</protein>
<feature type="region of interest" description="Disordered" evidence="1">
    <location>
        <begin position="60"/>
        <end position="101"/>
    </location>
</feature>
<name>A0ABW8M0W2_9ACTN</name>
<dbReference type="EMBL" id="JBJDQH010000020">
    <property type="protein sequence ID" value="MFK4271819.1"/>
    <property type="molecule type" value="Genomic_DNA"/>
</dbReference>
<comment type="caution">
    <text evidence="2">The sequence shown here is derived from an EMBL/GenBank/DDBJ whole genome shotgun (WGS) entry which is preliminary data.</text>
</comment>
<evidence type="ECO:0000313" key="2">
    <source>
        <dbReference type="EMBL" id="MFK4271819.1"/>
    </source>
</evidence>
<organism evidence="2 3">
    <name type="scientific">Streptomyces milbemycinicus</name>
    <dbReference type="NCBI Taxonomy" id="476552"/>
    <lineage>
        <taxon>Bacteria</taxon>
        <taxon>Bacillati</taxon>
        <taxon>Actinomycetota</taxon>
        <taxon>Actinomycetes</taxon>
        <taxon>Kitasatosporales</taxon>
        <taxon>Streptomycetaceae</taxon>
        <taxon>Streptomyces</taxon>
    </lineage>
</organism>
<accession>A0ABW8M0W2</accession>
<evidence type="ECO:0008006" key="4">
    <source>
        <dbReference type="Google" id="ProtNLM"/>
    </source>
</evidence>
<reference evidence="2 3" key="1">
    <citation type="submission" date="2024-11" db="EMBL/GenBank/DDBJ databases">
        <title>The Natural Products Discovery Center: Release of the First 8490 Sequenced Strains for Exploring Actinobacteria Biosynthetic Diversity.</title>
        <authorList>
            <person name="Kalkreuter E."/>
            <person name="Kautsar S.A."/>
            <person name="Yang D."/>
            <person name="Bader C.D."/>
            <person name="Teijaro C.N."/>
            <person name="Fluegel L."/>
            <person name="Davis C.M."/>
            <person name="Simpson J.R."/>
            <person name="Lauterbach L."/>
            <person name="Steele A.D."/>
            <person name="Gui C."/>
            <person name="Meng S."/>
            <person name="Li G."/>
            <person name="Viehrig K."/>
            <person name="Ye F."/>
            <person name="Su P."/>
            <person name="Kiefer A.F."/>
            <person name="Nichols A."/>
            <person name="Cepeda A.J."/>
            <person name="Yan W."/>
            <person name="Fan B."/>
            <person name="Jiang Y."/>
            <person name="Adhikari A."/>
            <person name="Zheng C.-J."/>
            <person name="Schuster L."/>
            <person name="Cowan T.M."/>
            <person name="Smanski M.J."/>
            <person name="Chevrette M.G."/>
            <person name="De Carvalho L.P.S."/>
            <person name="Shen B."/>
        </authorList>
    </citation>
    <scope>NUCLEOTIDE SEQUENCE [LARGE SCALE GENOMIC DNA]</scope>
    <source>
        <strain evidence="2 3">NPDC020863</strain>
    </source>
</reference>
<gene>
    <name evidence="2" type="ORF">ACI2L5_44030</name>
</gene>
<dbReference type="Proteomes" id="UP001620295">
    <property type="component" value="Unassembled WGS sequence"/>
</dbReference>
<evidence type="ECO:0000256" key="1">
    <source>
        <dbReference type="SAM" id="MobiDB-lite"/>
    </source>
</evidence>
<evidence type="ECO:0000313" key="3">
    <source>
        <dbReference type="Proteomes" id="UP001620295"/>
    </source>
</evidence>
<dbReference type="RefSeq" id="WP_404748540.1">
    <property type="nucleotide sequence ID" value="NZ_JBJDQH010000020.1"/>
</dbReference>